<sequence>MEHFKTTHGLVVSVQPPKDTPLQPGSAPSRSPSLSPASMTPTGKTKGTPRVHRDSINGQVRSGTTSPVSPMLNGSPSGGGRSPSAGSPLPVSPLRAPSLTISPVPEASGRGWCPPTFLRRPPHLQPPIPPRNKNLSDLTNPERQLAFLSALQHQVQQPVHVYRSQEILLLLPQRRARQMSHKGPAPQLVFFLPFSSKEQSQFSCSAFHSTLCQPHHESDCYSPGRTCR</sequence>
<dbReference type="AlphaFoldDB" id="A0A834C1Z1"/>
<evidence type="ECO:0000256" key="2">
    <source>
        <dbReference type="SAM" id="MobiDB-lite"/>
    </source>
</evidence>
<comment type="caution">
    <text evidence="3">The sequence shown here is derived from an EMBL/GenBank/DDBJ whole genome shotgun (WGS) entry which is preliminary data.</text>
</comment>
<accession>A0A834C1Z1</accession>
<feature type="region of interest" description="Disordered" evidence="2">
    <location>
        <begin position="1"/>
        <end position="137"/>
    </location>
</feature>
<evidence type="ECO:0000313" key="4">
    <source>
        <dbReference type="Proteomes" id="UP000646548"/>
    </source>
</evidence>
<dbReference type="EMBL" id="WKFB01000677">
    <property type="protein sequence ID" value="KAF6718875.1"/>
    <property type="molecule type" value="Genomic_DNA"/>
</dbReference>
<evidence type="ECO:0000313" key="3">
    <source>
        <dbReference type="EMBL" id="KAF6718875.1"/>
    </source>
</evidence>
<feature type="compositionally biased region" description="Polar residues" evidence="2">
    <location>
        <begin position="56"/>
        <end position="68"/>
    </location>
</feature>
<protein>
    <submittedName>
        <fullName evidence="3">Uncharacterized protein</fullName>
    </submittedName>
</protein>
<reference evidence="3" key="1">
    <citation type="journal article" name="BMC Genomics">
        <title>Long-read sequencing and de novo genome assembly of marine medaka (Oryzias melastigma).</title>
        <authorList>
            <person name="Liang P."/>
            <person name="Saqib H.S.A."/>
            <person name="Ni X."/>
            <person name="Shen Y."/>
        </authorList>
    </citation>
    <scope>NUCLEOTIDE SEQUENCE</scope>
    <source>
        <strain evidence="3">Bigg-433</strain>
    </source>
</reference>
<dbReference type="PROSITE" id="PS00290">
    <property type="entry name" value="IG_MHC"/>
    <property type="match status" value="1"/>
</dbReference>
<evidence type="ECO:0000256" key="1">
    <source>
        <dbReference type="ARBA" id="ARBA00023319"/>
    </source>
</evidence>
<proteinExistence type="predicted"/>
<dbReference type="InterPro" id="IPR003006">
    <property type="entry name" value="Ig/MHC_CS"/>
</dbReference>
<gene>
    <name evidence="3" type="ORF">FQA47_013611</name>
</gene>
<name>A0A834C1Z1_ORYME</name>
<feature type="compositionally biased region" description="Low complexity" evidence="2">
    <location>
        <begin position="24"/>
        <end position="38"/>
    </location>
</feature>
<organism evidence="3 4">
    <name type="scientific">Oryzias melastigma</name>
    <name type="common">Marine medaka</name>
    <dbReference type="NCBI Taxonomy" id="30732"/>
    <lineage>
        <taxon>Eukaryota</taxon>
        <taxon>Metazoa</taxon>
        <taxon>Chordata</taxon>
        <taxon>Craniata</taxon>
        <taxon>Vertebrata</taxon>
        <taxon>Euteleostomi</taxon>
        <taxon>Actinopterygii</taxon>
        <taxon>Neopterygii</taxon>
        <taxon>Teleostei</taxon>
        <taxon>Neoteleostei</taxon>
        <taxon>Acanthomorphata</taxon>
        <taxon>Ovalentaria</taxon>
        <taxon>Atherinomorphae</taxon>
        <taxon>Beloniformes</taxon>
        <taxon>Adrianichthyidae</taxon>
        <taxon>Oryziinae</taxon>
        <taxon>Oryzias</taxon>
    </lineage>
</organism>
<dbReference type="Proteomes" id="UP000646548">
    <property type="component" value="Unassembled WGS sequence"/>
</dbReference>
<keyword evidence="1" id="KW-0393">Immunoglobulin domain</keyword>